<reference evidence="2" key="1">
    <citation type="submission" date="2022-07" db="EMBL/GenBank/DDBJ databases">
        <title>Phylogenomic reconstructions and comparative analyses of Kickxellomycotina fungi.</title>
        <authorList>
            <person name="Reynolds N.K."/>
            <person name="Stajich J.E."/>
            <person name="Barry K."/>
            <person name="Grigoriev I.V."/>
            <person name="Crous P."/>
            <person name="Smith M.E."/>
        </authorList>
    </citation>
    <scope>NUCLEOTIDE SEQUENCE</scope>
    <source>
        <strain evidence="2">BCRC 34381</strain>
    </source>
</reference>
<evidence type="ECO:0000313" key="3">
    <source>
        <dbReference type="Proteomes" id="UP001143981"/>
    </source>
</evidence>
<feature type="region of interest" description="Disordered" evidence="1">
    <location>
        <begin position="89"/>
        <end position="141"/>
    </location>
</feature>
<dbReference type="EMBL" id="JANBOI010003806">
    <property type="protein sequence ID" value="KAJ1718132.1"/>
    <property type="molecule type" value="Genomic_DNA"/>
</dbReference>
<comment type="caution">
    <text evidence="2">The sequence shown here is derived from an EMBL/GenBank/DDBJ whole genome shotgun (WGS) entry which is preliminary data.</text>
</comment>
<evidence type="ECO:0000256" key="1">
    <source>
        <dbReference type="SAM" id="MobiDB-lite"/>
    </source>
</evidence>
<accession>A0A9W7XSC0</accession>
<sequence length="141" mass="15512">WEQQLRQDAQGKVSRLRERRRYCADLLTHAQGAAADPEGARNRHPVGLALYLGMGEKVVDRLIGWMRSSNHFCLESHSPYSGLADDLFVPDSGSQSPPAAYIASPAPRRLPVEPSAPTLTDEMIHDMSLQPESHSAAADPR</sequence>
<feature type="non-terminal residue" evidence="2">
    <location>
        <position position="141"/>
    </location>
</feature>
<name>A0A9W7XSC0_9FUNG</name>
<organism evidence="2 3">
    <name type="scientific">Coemansia biformis</name>
    <dbReference type="NCBI Taxonomy" id="1286918"/>
    <lineage>
        <taxon>Eukaryota</taxon>
        <taxon>Fungi</taxon>
        <taxon>Fungi incertae sedis</taxon>
        <taxon>Zoopagomycota</taxon>
        <taxon>Kickxellomycotina</taxon>
        <taxon>Kickxellomycetes</taxon>
        <taxon>Kickxellales</taxon>
        <taxon>Kickxellaceae</taxon>
        <taxon>Coemansia</taxon>
    </lineage>
</organism>
<dbReference type="AlphaFoldDB" id="A0A9W7XSC0"/>
<keyword evidence="3" id="KW-1185">Reference proteome</keyword>
<dbReference type="Proteomes" id="UP001143981">
    <property type="component" value="Unassembled WGS sequence"/>
</dbReference>
<feature type="non-terminal residue" evidence="2">
    <location>
        <position position="1"/>
    </location>
</feature>
<evidence type="ECO:0000313" key="2">
    <source>
        <dbReference type="EMBL" id="KAJ1718132.1"/>
    </source>
</evidence>
<proteinExistence type="predicted"/>
<gene>
    <name evidence="2" type="ORF">LPJ61_006824</name>
</gene>
<protein>
    <submittedName>
        <fullName evidence="2">Uncharacterized protein</fullName>
    </submittedName>
</protein>
<dbReference type="OrthoDB" id="5580919at2759"/>
<feature type="compositionally biased region" description="Low complexity" evidence="1">
    <location>
        <begin position="94"/>
        <end position="107"/>
    </location>
</feature>